<evidence type="ECO:0000313" key="2">
    <source>
        <dbReference type="Proteomes" id="UP001196413"/>
    </source>
</evidence>
<organism evidence="1 2">
    <name type="scientific">Parelaphostrongylus tenuis</name>
    <name type="common">Meningeal worm</name>
    <dbReference type="NCBI Taxonomy" id="148309"/>
    <lineage>
        <taxon>Eukaryota</taxon>
        <taxon>Metazoa</taxon>
        <taxon>Ecdysozoa</taxon>
        <taxon>Nematoda</taxon>
        <taxon>Chromadorea</taxon>
        <taxon>Rhabditida</taxon>
        <taxon>Rhabditina</taxon>
        <taxon>Rhabditomorpha</taxon>
        <taxon>Strongyloidea</taxon>
        <taxon>Metastrongylidae</taxon>
        <taxon>Parelaphostrongylus</taxon>
    </lineage>
</organism>
<evidence type="ECO:0000313" key="1">
    <source>
        <dbReference type="EMBL" id="KAJ1350082.1"/>
    </source>
</evidence>
<comment type="caution">
    <text evidence="1">The sequence shown here is derived from an EMBL/GenBank/DDBJ whole genome shotgun (WGS) entry which is preliminary data.</text>
</comment>
<proteinExistence type="predicted"/>
<keyword evidence="2" id="KW-1185">Reference proteome</keyword>
<sequence length="59" mass="6618">MVHYLRGEATDVRDLLCTHLSEEESYISDVLPPISEDAHAAVACYLLNPDIRLLKTMTS</sequence>
<dbReference type="EMBL" id="JAHQIW010000796">
    <property type="protein sequence ID" value="KAJ1350082.1"/>
    <property type="molecule type" value="Genomic_DNA"/>
</dbReference>
<reference evidence="1" key="1">
    <citation type="submission" date="2021-06" db="EMBL/GenBank/DDBJ databases">
        <title>Parelaphostrongylus tenuis whole genome reference sequence.</title>
        <authorList>
            <person name="Garwood T.J."/>
            <person name="Larsen P.A."/>
            <person name="Fountain-Jones N.M."/>
            <person name="Garbe J.R."/>
            <person name="Macchietto M.G."/>
            <person name="Kania S.A."/>
            <person name="Gerhold R.W."/>
            <person name="Richards J.E."/>
            <person name="Wolf T.M."/>
        </authorList>
    </citation>
    <scope>NUCLEOTIDE SEQUENCE</scope>
    <source>
        <strain evidence="1">MNPRO001-30</strain>
        <tissue evidence="1">Meninges</tissue>
    </source>
</reference>
<dbReference type="AlphaFoldDB" id="A0AAD5QGB4"/>
<gene>
    <name evidence="1" type="ORF">KIN20_005793</name>
</gene>
<name>A0AAD5QGB4_PARTN</name>
<accession>A0AAD5QGB4</accession>
<dbReference type="Proteomes" id="UP001196413">
    <property type="component" value="Unassembled WGS sequence"/>
</dbReference>
<protein>
    <submittedName>
        <fullName evidence="1">Uncharacterized protein</fullName>
    </submittedName>
</protein>